<keyword evidence="4" id="KW-0808">Transferase</keyword>
<keyword evidence="5" id="KW-1185">Reference proteome</keyword>
<protein>
    <submittedName>
        <fullName evidence="4">tRNA-Thr(GGU) m(6)t(6)A37 methyltransferase TsaA</fullName>
    </submittedName>
</protein>
<dbReference type="Pfam" id="PF01980">
    <property type="entry name" value="TrmO_N"/>
    <property type="match status" value="1"/>
</dbReference>
<gene>
    <name evidence="4" type="ORF">SAMN02910315_01804</name>
</gene>
<evidence type="ECO:0000259" key="3">
    <source>
        <dbReference type="PROSITE" id="PS51668"/>
    </source>
</evidence>
<keyword evidence="4" id="KW-0489">Methyltransferase</keyword>
<dbReference type="OrthoDB" id="40408at2157"/>
<dbReference type="Gene3D" id="2.40.30.70">
    <property type="entry name" value="YaeB-like"/>
    <property type="match status" value="1"/>
</dbReference>
<proteinExistence type="inferred from homology"/>
<keyword evidence="1" id="KW-0949">S-adenosyl-L-methionine</keyword>
<dbReference type="CDD" id="cd09281">
    <property type="entry name" value="UPF0066"/>
    <property type="match status" value="1"/>
</dbReference>
<dbReference type="EMBL" id="FMXB01000014">
    <property type="protein sequence ID" value="SDA63040.1"/>
    <property type="molecule type" value="Genomic_DNA"/>
</dbReference>
<dbReference type="PANTHER" id="PTHR12818">
    <property type="entry name" value="TRNA (ADENINE(37)-N6)-METHYLTRANSFERASE"/>
    <property type="match status" value="1"/>
</dbReference>
<feature type="domain" description="TsaA-like" evidence="3">
    <location>
        <begin position="7"/>
        <end position="130"/>
    </location>
</feature>
<accession>A0A1G5WYJ7</accession>
<evidence type="ECO:0000313" key="4">
    <source>
        <dbReference type="EMBL" id="SDA63040.1"/>
    </source>
</evidence>
<dbReference type="RefSeq" id="WP_149732323.1">
    <property type="nucleotide sequence ID" value="NZ_FMXB01000014.1"/>
</dbReference>
<dbReference type="Proteomes" id="UP000323439">
    <property type="component" value="Unassembled WGS sequence"/>
</dbReference>
<evidence type="ECO:0000256" key="1">
    <source>
        <dbReference type="ARBA" id="ARBA00022691"/>
    </source>
</evidence>
<organism evidence="4 5">
    <name type="scientific">Methanobrevibacter millerae</name>
    <dbReference type="NCBI Taxonomy" id="230361"/>
    <lineage>
        <taxon>Archaea</taxon>
        <taxon>Methanobacteriati</taxon>
        <taxon>Methanobacteriota</taxon>
        <taxon>Methanomada group</taxon>
        <taxon>Methanobacteria</taxon>
        <taxon>Methanobacteriales</taxon>
        <taxon>Methanobacteriaceae</taxon>
        <taxon>Methanobrevibacter</taxon>
    </lineage>
</organism>
<evidence type="ECO:0000256" key="2">
    <source>
        <dbReference type="ARBA" id="ARBA00033753"/>
    </source>
</evidence>
<sequence>MDEEIIFRPIGYIRSPYGDVNDMPKSPRESGDVEAEMIINEEYLESMSSMQAGKEYMVLFHFHKSKGFKQKVPFRGDGPIKGLFSTHAPNRPNPIGVTTVKIVEINGNIIRFTGVDMLDGTPVLDIKDIL</sequence>
<dbReference type="InterPro" id="IPR040372">
    <property type="entry name" value="YaeB-like"/>
</dbReference>
<evidence type="ECO:0000313" key="5">
    <source>
        <dbReference type="Proteomes" id="UP000323439"/>
    </source>
</evidence>
<dbReference type="NCBIfam" id="TIGR00104">
    <property type="entry name" value="tRNA_TsaA"/>
    <property type="match status" value="1"/>
</dbReference>
<dbReference type="AlphaFoldDB" id="A0A1G5WYJ7"/>
<dbReference type="PANTHER" id="PTHR12818:SF0">
    <property type="entry name" value="TRNA (ADENINE(37)-N6)-METHYLTRANSFERASE"/>
    <property type="match status" value="1"/>
</dbReference>
<dbReference type="PROSITE" id="PS51668">
    <property type="entry name" value="TSAA_2"/>
    <property type="match status" value="1"/>
</dbReference>
<dbReference type="GO" id="GO:0008168">
    <property type="term" value="F:methyltransferase activity"/>
    <property type="evidence" value="ECO:0007669"/>
    <property type="project" value="UniProtKB-KW"/>
</dbReference>
<dbReference type="InterPro" id="IPR036413">
    <property type="entry name" value="YaeB-like_sf"/>
</dbReference>
<comment type="similarity">
    <text evidence="2">Belongs to the tRNA methyltransferase O family.</text>
</comment>
<dbReference type="InterPro" id="IPR036414">
    <property type="entry name" value="YaeB_N_sf"/>
</dbReference>
<dbReference type="SUPFAM" id="SSF118196">
    <property type="entry name" value="YaeB-like"/>
    <property type="match status" value="1"/>
</dbReference>
<dbReference type="GO" id="GO:0032259">
    <property type="term" value="P:methylation"/>
    <property type="evidence" value="ECO:0007669"/>
    <property type="project" value="UniProtKB-KW"/>
</dbReference>
<dbReference type="InterPro" id="IPR023370">
    <property type="entry name" value="TrmO-like_N"/>
</dbReference>
<name>A0A1G5WYJ7_9EURY</name>
<reference evidence="4 5" key="1">
    <citation type="submission" date="2016-10" db="EMBL/GenBank/DDBJ databases">
        <authorList>
            <person name="Varghese N."/>
            <person name="Submissions S."/>
        </authorList>
    </citation>
    <scope>NUCLEOTIDE SEQUENCE [LARGE SCALE GENOMIC DNA]</scope>
    <source>
        <strain evidence="4 5">DSM 16643</strain>
    </source>
</reference>